<sequence length="587" mass="64593">MRIQHTKVGCLFIVSALVLTVFVGKVRADTTNEYQSERVTNFDSIVTINPDSSLTVKESIRVYAGGYAIKRGIYRDFPLKYKDEKGFSYNTTFDVQNVLRDGVKDDYHTESLTNGIRLYIGSSDMYLKPGFYTYVIDYTTKRQLGFFADHDELYYNITGNGWDFTVENATAVILMPEGLQTSAISHTAYTGISGSRGQDFVSGTKSSFGYAVAYFATTKPLYYREGLTVVVGWPKGYVYEPTVLQKAFDFILANIGIFIGAVILVLISAYYLVVWYKFGRDPKGAGTLVTQYELPKAISPAGARYIHKMSYDTKAISSSLVNTAIKGYIKLTEKNNQFSISSVKNDYSGLADEEQAILRELLNRSTKSFTFNNAEATKVAKAIDAFKTSLEVTYLTTYFRNNHKLLVIPACLILVYFPTLFISSMVFVSLLLLFCMILVTIFGMIAVRARTVLGRKVEDQILGLRNYLTAVENPKYASDINYETPDSLKVYEKYLPYAIALDVEPIWTKRFKTQIEASKAIENNRSGWYYSSSHIASYTFASSLGSSLAHSVSAASTPPGSKSGFGGGGGGGGSSGGGGGGGGGGGW</sequence>
<feature type="compositionally biased region" description="Gly residues" evidence="1">
    <location>
        <begin position="563"/>
        <end position="587"/>
    </location>
</feature>
<dbReference type="PATRIC" id="fig|1619125.3.peg.661"/>
<comment type="caution">
    <text evidence="5">The sequence shown here is derived from an EMBL/GenBank/DDBJ whole genome shotgun (WGS) entry which is preliminary data.</text>
</comment>
<feature type="region of interest" description="Disordered" evidence="1">
    <location>
        <begin position="558"/>
        <end position="587"/>
    </location>
</feature>
<feature type="transmembrane region" description="Helical" evidence="2">
    <location>
        <begin position="405"/>
        <end position="422"/>
    </location>
</feature>
<accession>A0A0G1KIK0</accession>
<feature type="domain" description="Predicted membrane protein YciQ-like C-terminal" evidence="4">
    <location>
        <begin position="292"/>
        <end position="511"/>
    </location>
</feature>
<dbReference type="AlphaFoldDB" id="A0A0G1KIK0"/>
<feature type="transmembrane region" description="Helical" evidence="2">
    <location>
        <begin position="428"/>
        <end position="447"/>
    </location>
</feature>
<evidence type="ECO:0000256" key="1">
    <source>
        <dbReference type="SAM" id="MobiDB-lite"/>
    </source>
</evidence>
<keyword evidence="2" id="KW-0472">Membrane</keyword>
<dbReference type="InterPro" id="IPR018702">
    <property type="entry name" value="DUF2207"/>
</dbReference>
<dbReference type="Proteomes" id="UP000034504">
    <property type="component" value="Unassembled WGS sequence"/>
</dbReference>
<proteinExistence type="predicted"/>
<evidence type="ECO:0008006" key="7">
    <source>
        <dbReference type="Google" id="ProtNLM"/>
    </source>
</evidence>
<evidence type="ECO:0000313" key="5">
    <source>
        <dbReference type="EMBL" id="KKT83373.1"/>
    </source>
</evidence>
<evidence type="ECO:0000259" key="4">
    <source>
        <dbReference type="Pfam" id="PF20990"/>
    </source>
</evidence>
<name>A0A0G1KIK0_UNCKA</name>
<feature type="transmembrane region" description="Helical" evidence="2">
    <location>
        <begin position="250"/>
        <end position="273"/>
    </location>
</feature>
<dbReference type="EMBL" id="LCJU01000041">
    <property type="protein sequence ID" value="KKT83373.1"/>
    <property type="molecule type" value="Genomic_DNA"/>
</dbReference>
<dbReference type="InterPro" id="IPR048389">
    <property type="entry name" value="YciQ-like_C"/>
</dbReference>
<evidence type="ECO:0000256" key="2">
    <source>
        <dbReference type="SAM" id="Phobius"/>
    </source>
</evidence>
<dbReference type="Pfam" id="PF09972">
    <property type="entry name" value="DUF2207"/>
    <property type="match status" value="1"/>
</dbReference>
<organism evidence="5 6">
    <name type="scientific">candidate division WWE3 bacterium GW2011_GWC2_44_9</name>
    <dbReference type="NCBI Taxonomy" id="1619125"/>
    <lineage>
        <taxon>Bacteria</taxon>
        <taxon>Katanobacteria</taxon>
    </lineage>
</organism>
<reference evidence="5 6" key="1">
    <citation type="journal article" date="2015" name="Nature">
        <title>rRNA introns, odd ribosomes, and small enigmatic genomes across a large radiation of phyla.</title>
        <authorList>
            <person name="Brown C.T."/>
            <person name="Hug L.A."/>
            <person name="Thomas B.C."/>
            <person name="Sharon I."/>
            <person name="Castelle C.J."/>
            <person name="Singh A."/>
            <person name="Wilkins M.J."/>
            <person name="Williams K.H."/>
            <person name="Banfield J.F."/>
        </authorList>
    </citation>
    <scope>NUCLEOTIDE SEQUENCE [LARGE SCALE GENOMIC DNA]</scope>
</reference>
<gene>
    <name evidence="5" type="ORF">UW82_C0041G0004</name>
</gene>
<feature type="domain" description="DUF2207" evidence="3">
    <location>
        <begin position="39"/>
        <end position="203"/>
    </location>
</feature>
<keyword evidence="2" id="KW-0812">Transmembrane</keyword>
<keyword evidence="2" id="KW-1133">Transmembrane helix</keyword>
<evidence type="ECO:0000313" key="6">
    <source>
        <dbReference type="Proteomes" id="UP000034504"/>
    </source>
</evidence>
<protein>
    <recommendedName>
        <fullName evidence="7">DUF2207 domain-containing protein</fullName>
    </recommendedName>
</protein>
<dbReference type="Pfam" id="PF20990">
    <property type="entry name" value="DUF2207_C"/>
    <property type="match status" value="1"/>
</dbReference>
<evidence type="ECO:0000259" key="3">
    <source>
        <dbReference type="Pfam" id="PF09972"/>
    </source>
</evidence>